<organism evidence="1 3">
    <name type="scientific">Trichuris suis</name>
    <name type="common">pig whipworm</name>
    <dbReference type="NCBI Taxonomy" id="68888"/>
    <lineage>
        <taxon>Eukaryota</taxon>
        <taxon>Metazoa</taxon>
        <taxon>Ecdysozoa</taxon>
        <taxon>Nematoda</taxon>
        <taxon>Enoplea</taxon>
        <taxon>Dorylaimia</taxon>
        <taxon>Trichinellida</taxon>
        <taxon>Trichuridae</taxon>
        <taxon>Trichuris</taxon>
    </lineage>
</organism>
<dbReference type="Proteomes" id="UP000030764">
    <property type="component" value="Unassembled WGS sequence"/>
</dbReference>
<dbReference type="Proteomes" id="UP000030758">
    <property type="component" value="Unassembled WGS sequence"/>
</dbReference>
<evidence type="ECO:0000313" key="1">
    <source>
        <dbReference type="EMBL" id="KFD49428.1"/>
    </source>
</evidence>
<keyword evidence="3" id="KW-1185">Reference proteome</keyword>
<name>A0A085LWT2_9BILA</name>
<reference evidence="1 3" key="1">
    <citation type="journal article" date="2014" name="Nat. Genet.">
        <title>Genome and transcriptome of the porcine whipworm Trichuris suis.</title>
        <authorList>
            <person name="Jex A.R."/>
            <person name="Nejsum P."/>
            <person name="Schwarz E.M."/>
            <person name="Hu L."/>
            <person name="Young N.D."/>
            <person name="Hall R.S."/>
            <person name="Korhonen P.K."/>
            <person name="Liao S."/>
            <person name="Thamsborg S."/>
            <person name="Xia J."/>
            <person name="Xu P."/>
            <person name="Wang S."/>
            <person name="Scheerlinck J.P."/>
            <person name="Hofmann A."/>
            <person name="Sternberg P.W."/>
            <person name="Wang J."/>
            <person name="Gasser R.B."/>
        </authorList>
    </citation>
    <scope>NUCLEOTIDE SEQUENCE [LARGE SCALE GENOMIC DNA]</scope>
    <source>
        <strain evidence="2">DCEP-RM93F</strain>
        <strain evidence="1">DCEP-RM93M</strain>
    </source>
</reference>
<dbReference type="EMBL" id="KL363271">
    <property type="protein sequence ID" value="KFD49428.1"/>
    <property type="molecule type" value="Genomic_DNA"/>
</dbReference>
<accession>A0A085LWT2</accession>
<dbReference type="AlphaFoldDB" id="A0A085LWT2"/>
<evidence type="ECO:0000313" key="2">
    <source>
        <dbReference type="EMBL" id="KFD63644.1"/>
    </source>
</evidence>
<proteinExistence type="predicted"/>
<gene>
    <name evidence="1" type="ORF">M513_09695</name>
    <name evidence="2" type="ORF">M514_09695</name>
</gene>
<sequence>MFTKKDGTPPRRKAAENVASYQFQAVTNALLQWETPTGSLYRSLRSVCCSELKEEEPTKQRYKMVLTQRNRFGRVLPP</sequence>
<protein>
    <submittedName>
        <fullName evidence="1">Uncharacterized protein</fullName>
    </submittedName>
</protein>
<dbReference type="EMBL" id="KL367569">
    <property type="protein sequence ID" value="KFD63644.1"/>
    <property type="molecule type" value="Genomic_DNA"/>
</dbReference>
<evidence type="ECO:0000313" key="3">
    <source>
        <dbReference type="Proteomes" id="UP000030764"/>
    </source>
</evidence>